<dbReference type="EMBL" id="CAADEX010000012">
    <property type="protein sequence ID" value="VFJ46052.1"/>
    <property type="molecule type" value="Genomic_DNA"/>
</dbReference>
<proteinExistence type="predicted"/>
<organism evidence="1">
    <name type="scientific">Candidatus Kentrum sp. DK</name>
    <dbReference type="NCBI Taxonomy" id="2126562"/>
    <lineage>
        <taxon>Bacteria</taxon>
        <taxon>Pseudomonadati</taxon>
        <taxon>Pseudomonadota</taxon>
        <taxon>Gammaproteobacteria</taxon>
        <taxon>Candidatus Kentrum</taxon>
    </lineage>
</organism>
<sequence>MVLQLDIAQKSRFTFCVIGDGWVSNGYALIGVCIALVALPGAATTIPSIDYHGRLVAEYESAKERTDVVLGPPPDTLYSGLRTEMVGNLGLAAGEAKARASVYYEGARAGQLDLTELFIDVEVDENAFVLAGRKREVWGNGITWNPANLLGEPLFDPETWRTRPLDGVPGREMLQAGAVMPAGEFTFYALPGLVDPAGNKETGLDLAARATFVFGELETNTGAVQTIAGGNRRSRRSALAFWFNTPLDSQTTLFGDASVHFHNPFLYPADAALHEDAEQAEETVGSFLFGLRHRLPGDALLRIEYFRNGFGYSGQQREALFQGLAGAFATSDLTRFGRFASNYTRFLLSRNWINFSAVHQAISPKWDWRAGIVLGIDDGGYSPNFSVAYHLTRTIDLRLDGFWDLGPDTAEFRQQAVESRFWGGLAWHF</sequence>
<gene>
    <name evidence="1" type="ORF">BECKDK2373B_GA0170837_101216</name>
</gene>
<reference evidence="1" key="1">
    <citation type="submission" date="2019-02" db="EMBL/GenBank/DDBJ databases">
        <authorList>
            <person name="Gruber-Vodicka R. H."/>
            <person name="Seah K. B. B."/>
        </authorList>
    </citation>
    <scope>NUCLEOTIDE SEQUENCE</scope>
    <source>
        <strain evidence="1">BECK_DK47</strain>
    </source>
</reference>
<protein>
    <recommendedName>
        <fullName evidence="2">Phosphate-selective porin O and P</fullName>
    </recommendedName>
</protein>
<dbReference type="AlphaFoldDB" id="A0A450S336"/>
<evidence type="ECO:0008006" key="2">
    <source>
        <dbReference type="Google" id="ProtNLM"/>
    </source>
</evidence>
<accession>A0A450S336</accession>
<name>A0A450S336_9GAMM</name>
<evidence type="ECO:0000313" key="1">
    <source>
        <dbReference type="EMBL" id="VFJ46052.1"/>
    </source>
</evidence>